<dbReference type="Pfam" id="PF00172">
    <property type="entry name" value="Zn_clus"/>
    <property type="match status" value="1"/>
</dbReference>
<dbReference type="SMART" id="SM00066">
    <property type="entry name" value="GAL4"/>
    <property type="match status" value="1"/>
</dbReference>
<evidence type="ECO:0000259" key="4">
    <source>
        <dbReference type="PROSITE" id="PS50048"/>
    </source>
</evidence>
<dbReference type="OrthoDB" id="5418899at2759"/>
<comment type="subcellular location">
    <subcellularLocation>
        <location evidence="1">Nucleus</location>
    </subcellularLocation>
</comment>
<gene>
    <name evidence="5" type="ORF">B0T10DRAFT_539276</name>
</gene>
<evidence type="ECO:0000313" key="6">
    <source>
        <dbReference type="Proteomes" id="UP000777438"/>
    </source>
</evidence>
<dbReference type="InterPro" id="IPR036864">
    <property type="entry name" value="Zn2-C6_fun-type_DNA-bd_sf"/>
</dbReference>
<evidence type="ECO:0000256" key="2">
    <source>
        <dbReference type="ARBA" id="ARBA00023242"/>
    </source>
</evidence>
<feature type="region of interest" description="Disordered" evidence="3">
    <location>
        <begin position="378"/>
        <end position="397"/>
    </location>
</feature>
<dbReference type="EMBL" id="JAGPYM010000016">
    <property type="protein sequence ID" value="KAH6886194.1"/>
    <property type="molecule type" value="Genomic_DNA"/>
</dbReference>
<dbReference type="PANTHER" id="PTHR37534">
    <property type="entry name" value="TRANSCRIPTIONAL ACTIVATOR PROTEIN UGA3"/>
    <property type="match status" value="1"/>
</dbReference>
<dbReference type="SUPFAM" id="SSF57701">
    <property type="entry name" value="Zn2/Cys6 DNA-binding domain"/>
    <property type="match status" value="1"/>
</dbReference>
<dbReference type="Proteomes" id="UP000777438">
    <property type="component" value="Unassembled WGS sequence"/>
</dbReference>
<comment type="caution">
    <text evidence="5">The sequence shown here is derived from an EMBL/GenBank/DDBJ whole genome shotgun (WGS) entry which is preliminary data.</text>
</comment>
<evidence type="ECO:0000313" key="5">
    <source>
        <dbReference type="EMBL" id="KAH6886194.1"/>
    </source>
</evidence>
<dbReference type="GO" id="GO:0000976">
    <property type="term" value="F:transcription cis-regulatory region binding"/>
    <property type="evidence" value="ECO:0007669"/>
    <property type="project" value="TreeGrafter"/>
</dbReference>
<dbReference type="GO" id="GO:0000981">
    <property type="term" value="F:DNA-binding transcription factor activity, RNA polymerase II-specific"/>
    <property type="evidence" value="ECO:0007669"/>
    <property type="project" value="InterPro"/>
</dbReference>
<evidence type="ECO:0000256" key="3">
    <source>
        <dbReference type="SAM" id="MobiDB-lite"/>
    </source>
</evidence>
<dbReference type="PROSITE" id="PS00463">
    <property type="entry name" value="ZN2_CY6_FUNGAL_1"/>
    <property type="match status" value="1"/>
</dbReference>
<dbReference type="CDD" id="cd00067">
    <property type="entry name" value="GAL4"/>
    <property type="match status" value="1"/>
</dbReference>
<keyword evidence="2" id="KW-0539">Nucleus</keyword>
<feature type="domain" description="Zn(2)-C6 fungal-type" evidence="4">
    <location>
        <begin position="6"/>
        <end position="36"/>
    </location>
</feature>
<dbReference type="InterPro" id="IPR021858">
    <property type="entry name" value="Fun_TF"/>
</dbReference>
<organism evidence="5 6">
    <name type="scientific">Thelonectria olida</name>
    <dbReference type="NCBI Taxonomy" id="1576542"/>
    <lineage>
        <taxon>Eukaryota</taxon>
        <taxon>Fungi</taxon>
        <taxon>Dikarya</taxon>
        <taxon>Ascomycota</taxon>
        <taxon>Pezizomycotina</taxon>
        <taxon>Sordariomycetes</taxon>
        <taxon>Hypocreomycetidae</taxon>
        <taxon>Hypocreales</taxon>
        <taxon>Nectriaceae</taxon>
        <taxon>Thelonectria</taxon>
    </lineage>
</organism>
<dbReference type="Pfam" id="PF11951">
    <property type="entry name" value="Fungal_trans_2"/>
    <property type="match status" value="1"/>
</dbReference>
<dbReference type="GO" id="GO:0005634">
    <property type="term" value="C:nucleus"/>
    <property type="evidence" value="ECO:0007669"/>
    <property type="project" value="UniProtKB-SubCell"/>
</dbReference>
<dbReference type="PANTHER" id="PTHR37534:SF9">
    <property type="entry name" value="ZN(II)2CYS6 TRANSCRIPTION FACTOR (EUROFUNG)"/>
    <property type="match status" value="1"/>
</dbReference>
<proteinExistence type="predicted"/>
<accession>A0A9P9AMB6</accession>
<dbReference type="PROSITE" id="PS50048">
    <property type="entry name" value="ZN2_CY6_FUNGAL_2"/>
    <property type="match status" value="1"/>
</dbReference>
<sequence>MRSYSGCLTCRCRKLKCDEVKPVCGHCLKSCRECSYAERSVFRNFELRPQSKASKRKANSIDGDSSDQLSIFEGDHVWLEVPAQLTFVHVEDPYSHESLVVEQDGTDSTSHEQGGDLLPRFPSHGLEEYIPEEHDILVDPNLTSDVSGFSTPRDIDKSGSSLDPNIIALHLVRHFREGPGQWMDLFDTGSYFSSKVPVIAATRPLLKSAACALAAKHLHHIHSNRQNPPLSKRLDRGSLLSLTDDSFDWHYQSATYYDQAIGYLKDAVNLQRFEEDTSEKEEMCAAVAILCTYELMNAPGTAWRAHLSALPLFSPEADLASAPTSPVIIPRTAIKGPIFWSLARQDLLCAFISETQTRLDLKDMRLWQNAGLATDEDGVLQPFSPPNSADVRPSADVEEDTKSNELTWLLGKIANYLTSGDALYPEDYALPRGQRPVIGVTQEQLLERWNFMLIELQKWRASLPPTFGASARTKCAGNARKQGTFDQIWYDIPLCAATMQSYHMASILLLVNQPQESTAIRSTVSARLKSYRHIQTEVLRHAREICGISLANPTDPVRINSVQALFVAGQVFYEPLEQNAVLDLLGGIERDLGWTTSYHTAKLIDEWTRDQHGQQRENNCRGHWLLP</sequence>
<dbReference type="AlphaFoldDB" id="A0A9P9AMB6"/>
<evidence type="ECO:0000256" key="1">
    <source>
        <dbReference type="ARBA" id="ARBA00004123"/>
    </source>
</evidence>
<dbReference type="CDD" id="cd12148">
    <property type="entry name" value="fungal_TF_MHR"/>
    <property type="match status" value="1"/>
</dbReference>
<dbReference type="Gene3D" id="4.10.240.10">
    <property type="entry name" value="Zn(2)-C6 fungal-type DNA-binding domain"/>
    <property type="match status" value="1"/>
</dbReference>
<dbReference type="GO" id="GO:0045944">
    <property type="term" value="P:positive regulation of transcription by RNA polymerase II"/>
    <property type="evidence" value="ECO:0007669"/>
    <property type="project" value="TreeGrafter"/>
</dbReference>
<dbReference type="InterPro" id="IPR001138">
    <property type="entry name" value="Zn2Cys6_DnaBD"/>
</dbReference>
<reference evidence="5 6" key="1">
    <citation type="journal article" date="2021" name="Nat. Commun.">
        <title>Genetic determinants of endophytism in the Arabidopsis root mycobiome.</title>
        <authorList>
            <person name="Mesny F."/>
            <person name="Miyauchi S."/>
            <person name="Thiergart T."/>
            <person name="Pickel B."/>
            <person name="Atanasova L."/>
            <person name="Karlsson M."/>
            <person name="Huettel B."/>
            <person name="Barry K.W."/>
            <person name="Haridas S."/>
            <person name="Chen C."/>
            <person name="Bauer D."/>
            <person name="Andreopoulos W."/>
            <person name="Pangilinan J."/>
            <person name="LaButti K."/>
            <person name="Riley R."/>
            <person name="Lipzen A."/>
            <person name="Clum A."/>
            <person name="Drula E."/>
            <person name="Henrissat B."/>
            <person name="Kohler A."/>
            <person name="Grigoriev I.V."/>
            <person name="Martin F.M."/>
            <person name="Hacquard S."/>
        </authorList>
    </citation>
    <scope>NUCLEOTIDE SEQUENCE [LARGE SCALE GENOMIC DNA]</scope>
    <source>
        <strain evidence="5 6">MPI-CAGE-CH-0241</strain>
    </source>
</reference>
<dbReference type="GO" id="GO:0008270">
    <property type="term" value="F:zinc ion binding"/>
    <property type="evidence" value="ECO:0007669"/>
    <property type="project" value="InterPro"/>
</dbReference>
<name>A0A9P9AMB6_9HYPO</name>
<protein>
    <recommendedName>
        <fullName evidence="4">Zn(2)-C6 fungal-type domain-containing protein</fullName>
    </recommendedName>
</protein>
<keyword evidence="6" id="KW-1185">Reference proteome</keyword>